<dbReference type="EMBL" id="BAAARJ010000003">
    <property type="protein sequence ID" value="GAA2599272.1"/>
    <property type="molecule type" value="Genomic_DNA"/>
</dbReference>
<evidence type="ECO:0000313" key="1">
    <source>
        <dbReference type="EMBL" id="GAA2599272.1"/>
    </source>
</evidence>
<evidence type="ECO:0000313" key="2">
    <source>
        <dbReference type="Proteomes" id="UP001501447"/>
    </source>
</evidence>
<gene>
    <name evidence="1" type="ORF">GCM10009863_10810</name>
</gene>
<dbReference type="InterPro" id="IPR042099">
    <property type="entry name" value="ANL_N_sf"/>
</dbReference>
<sequence>MDWEWADETATVDEEHFLRMAMRWHFSEETGSKFWLDRAASLGFDPVRDIRTHADLAQFPNVVNELRGVPIGDLVPRGYGERAEVIAAFDSGGTTGAPKRVLLFPDWLERSLAWKSDRLDAAGFPTDVNWLLVAPTGPHIFGRLMTDLTRIRGGVPFTVDLDPRWVRTCLREGRQEEADRYAEHIVDQVETILESQRIGVLVATPPLLERMAARDALVENIGKNVGAIMWGGAHLDPDTRFLLQQDVFPGVQLFGQYGSTMILGGSMERANHPDPRSCVFDSFSPYTTFSVVDPATGQNVAEGQRGQVVMHHISKAMLLPNNLERDSATSVAAPAGALGASVADVAPVAAFEDSTVIEGVY</sequence>
<keyword evidence="2" id="KW-1185">Reference proteome</keyword>
<dbReference type="RefSeq" id="WP_344563069.1">
    <property type="nucleotide sequence ID" value="NZ_BAAARJ010000003.1"/>
</dbReference>
<accession>A0ABN3PRM4</accession>
<dbReference type="Gene3D" id="3.40.50.12780">
    <property type="entry name" value="N-terminal domain of ligase-like"/>
    <property type="match status" value="1"/>
</dbReference>
<name>A0ABN3PRM4_9ACTN</name>
<reference evidence="1 2" key="1">
    <citation type="journal article" date="2019" name="Int. J. Syst. Evol. Microbiol.">
        <title>The Global Catalogue of Microorganisms (GCM) 10K type strain sequencing project: providing services to taxonomists for standard genome sequencing and annotation.</title>
        <authorList>
            <consortium name="The Broad Institute Genomics Platform"/>
            <consortium name="The Broad Institute Genome Sequencing Center for Infectious Disease"/>
            <person name="Wu L."/>
            <person name="Ma J."/>
        </authorList>
    </citation>
    <scope>NUCLEOTIDE SEQUENCE [LARGE SCALE GENOMIC DNA]</scope>
    <source>
        <strain evidence="1 2">JCM 16373</strain>
    </source>
</reference>
<proteinExistence type="predicted"/>
<protein>
    <submittedName>
        <fullName evidence="1">AMP-binding protein</fullName>
    </submittedName>
</protein>
<dbReference type="Proteomes" id="UP001501447">
    <property type="component" value="Unassembled WGS sequence"/>
</dbReference>
<dbReference type="SUPFAM" id="SSF56801">
    <property type="entry name" value="Acetyl-CoA synthetase-like"/>
    <property type="match status" value="1"/>
</dbReference>
<organism evidence="1 2">
    <name type="scientific">Streptomyces axinellae</name>
    <dbReference type="NCBI Taxonomy" id="552788"/>
    <lineage>
        <taxon>Bacteria</taxon>
        <taxon>Bacillati</taxon>
        <taxon>Actinomycetota</taxon>
        <taxon>Actinomycetes</taxon>
        <taxon>Kitasatosporales</taxon>
        <taxon>Streptomycetaceae</taxon>
        <taxon>Streptomyces</taxon>
    </lineage>
</organism>
<comment type="caution">
    <text evidence="1">The sequence shown here is derived from an EMBL/GenBank/DDBJ whole genome shotgun (WGS) entry which is preliminary data.</text>
</comment>